<keyword evidence="1" id="KW-0489">Methyltransferase</keyword>
<keyword evidence="2" id="KW-1185">Reference proteome</keyword>
<comment type="caution">
    <text evidence="1">The sequence shown here is derived from an EMBL/GenBank/DDBJ whole genome shotgun (WGS) entry which is preliminary data.</text>
</comment>
<dbReference type="OrthoDB" id="5175904at2"/>
<dbReference type="SUPFAM" id="SSF53335">
    <property type="entry name" value="S-adenosyl-L-methionine-dependent methyltransferases"/>
    <property type="match status" value="1"/>
</dbReference>
<dbReference type="CDD" id="cd02440">
    <property type="entry name" value="AdoMet_MTases"/>
    <property type="match status" value="1"/>
</dbReference>
<dbReference type="PIRSF" id="PIRSF017393">
    <property type="entry name" value="MTase_SAV2177"/>
    <property type="match status" value="1"/>
</dbReference>
<reference evidence="1 2" key="1">
    <citation type="submission" date="2018-10" db="EMBL/GenBank/DDBJ databases">
        <title>Isolation from cow dung.</title>
        <authorList>
            <person name="Ling L."/>
        </authorList>
    </citation>
    <scope>NUCLEOTIDE SEQUENCE [LARGE SCALE GENOMIC DNA]</scope>
    <source>
        <strain evidence="1 2">NEAU-LL90</strain>
    </source>
</reference>
<dbReference type="RefSeq" id="WP_122189059.1">
    <property type="nucleotide sequence ID" value="NZ_RFFH01000006.1"/>
</dbReference>
<dbReference type="GO" id="GO:0008168">
    <property type="term" value="F:methyltransferase activity"/>
    <property type="evidence" value="ECO:0007669"/>
    <property type="project" value="UniProtKB-KW"/>
</dbReference>
<dbReference type="InterPro" id="IPR006764">
    <property type="entry name" value="SAM_dep_MeTrfase_SAV2177_type"/>
</dbReference>
<proteinExistence type="predicted"/>
<dbReference type="Proteomes" id="UP000279275">
    <property type="component" value="Unassembled WGS sequence"/>
</dbReference>
<dbReference type="AlphaFoldDB" id="A0A3M2L5E0"/>
<gene>
    <name evidence="1" type="ORF">EBN03_17355</name>
</gene>
<dbReference type="Pfam" id="PF04672">
    <property type="entry name" value="Methyltransf_19"/>
    <property type="match status" value="1"/>
</dbReference>
<evidence type="ECO:0000313" key="2">
    <source>
        <dbReference type="Proteomes" id="UP000279275"/>
    </source>
</evidence>
<organism evidence="1 2">
    <name type="scientific">Nocardia stercoris</name>
    <dbReference type="NCBI Taxonomy" id="2483361"/>
    <lineage>
        <taxon>Bacteria</taxon>
        <taxon>Bacillati</taxon>
        <taxon>Actinomycetota</taxon>
        <taxon>Actinomycetes</taxon>
        <taxon>Mycobacteriales</taxon>
        <taxon>Nocardiaceae</taxon>
        <taxon>Nocardia</taxon>
    </lineage>
</organism>
<sequence length="276" mass="29864">MSDSDTRATSRLVTEVDTSVPHEARVYDYWLDGRDNYPADRALGDAIAELIPAIATMARANRAFLGRAVRYVIDDLGITQFLDIGTGIPTAGNTHEIAQQRFPASRVVYVDRDPVVLAHARALMGGTTEGATAFIHADVSDPDSVLGHPALRETLDLDEPVAIMLVAILMYFRPADNPLQIVQRLLDAVPPGSVLVITHPTADFDPQAMAYVVQTSEQSGIPFHPRSKTETEALFAGTQLLDPGVVPVVTWRPDVLSGHAPADSAWYWAGVGMKQG</sequence>
<accession>A0A3M2L5E0</accession>
<dbReference type="GO" id="GO:0032259">
    <property type="term" value="P:methylation"/>
    <property type="evidence" value="ECO:0007669"/>
    <property type="project" value="UniProtKB-KW"/>
</dbReference>
<protein>
    <submittedName>
        <fullName evidence="1">SAM-dependent methyltransferase</fullName>
    </submittedName>
</protein>
<name>A0A3M2L5E0_9NOCA</name>
<dbReference type="Gene3D" id="3.40.50.150">
    <property type="entry name" value="Vaccinia Virus protein VP39"/>
    <property type="match status" value="1"/>
</dbReference>
<evidence type="ECO:0000313" key="1">
    <source>
        <dbReference type="EMBL" id="RMI31930.1"/>
    </source>
</evidence>
<dbReference type="EMBL" id="RFFH01000006">
    <property type="protein sequence ID" value="RMI31930.1"/>
    <property type="molecule type" value="Genomic_DNA"/>
</dbReference>
<keyword evidence="1" id="KW-0808">Transferase</keyword>
<dbReference type="InterPro" id="IPR029063">
    <property type="entry name" value="SAM-dependent_MTases_sf"/>
</dbReference>